<reference evidence="2 3" key="1">
    <citation type="submission" date="2019-10" db="EMBL/GenBank/DDBJ databases">
        <authorList>
            <person name="Palmer J.M."/>
        </authorList>
    </citation>
    <scope>NUCLEOTIDE SEQUENCE [LARGE SCALE GENOMIC DNA]</scope>
    <source>
        <strain evidence="2 3">TWF694</strain>
    </source>
</reference>
<keyword evidence="3" id="KW-1185">Reference proteome</keyword>
<proteinExistence type="predicted"/>
<dbReference type="EMBL" id="JAVHJO010000005">
    <property type="protein sequence ID" value="KAK6539994.1"/>
    <property type="molecule type" value="Genomic_DNA"/>
</dbReference>
<protein>
    <submittedName>
        <fullName evidence="2">Uncharacterized protein</fullName>
    </submittedName>
</protein>
<feature type="compositionally biased region" description="Basic residues" evidence="1">
    <location>
        <begin position="206"/>
        <end position="215"/>
    </location>
</feature>
<feature type="region of interest" description="Disordered" evidence="1">
    <location>
        <begin position="119"/>
        <end position="156"/>
    </location>
</feature>
<feature type="compositionally biased region" description="Basic residues" evidence="1">
    <location>
        <begin position="133"/>
        <end position="144"/>
    </location>
</feature>
<feature type="compositionally biased region" description="Basic and acidic residues" evidence="1">
    <location>
        <begin position="145"/>
        <end position="156"/>
    </location>
</feature>
<feature type="region of interest" description="Disordered" evidence="1">
    <location>
        <begin position="175"/>
        <end position="277"/>
    </location>
</feature>
<organism evidence="2 3">
    <name type="scientific">Orbilia ellipsospora</name>
    <dbReference type="NCBI Taxonomy" id="2528407"/>
    <lineage>
        <taxon>Eukaryota</taxon>
        <taxon>Fungi</taxon>
        <taxon>Dikarya</taxon>
        <taxon>Ascomycota</taxon>
        <taxon>Pezizomycotina</taxon>
        <taxon>Orbiliomycetes</taxon>
        <taxon>Orbiliales</taxon>
        <taxon>Orbiliaceae</taxon>
        <taxon>Orbilia</taxon>
    </lineage>
</organism>
<accession>A0AAV9XD20</accession>
<evidence type="ECO:0000256" key="1">
    <source>
        <dbReference type="SAM" id="MobiDB-lite"/>
    </source>
</evidence>
<sequence>MCTDIDVLYACGHRGHPAREGCPDASEIYRGCTTETPTARCVQSCPSFTKTGKVCGPSKRVVISQIFDITCIDKKCDFFAQKFDDEGCRLMLKKTEKDTIDGRKFLNGLSDKEKSEMAKAGSKISQPPVWGRKGPHIKKPRRVKTKEEKERERLEKEKLNTKKELAKGGISTSTVVTATATEKPKKSRGNMAAKLSQSEDCEAKMVKNRKGRKRKIQDVKAKETPTKKARAEPKKLLPRPKPKVARAASGRQKKEKTVIILEEPAEDQTIDPSSIGN</sequence>
<dbReference type="Proteomes" id="UP001365542">
    <property type="component" value="Unassembled WGS sequence"/>
</dbReference>
<feature type="compositionally biased region" description="Basic and acidic residues" evidence="1">
    <location>
        <begin position="216"/>
        <end position="235"/>
    </location>
</feature>
<evidence type="ECO:0000313" key="3">
    <source>
        <dbReference type="Proteomes" id="UP001365542"/>
    </source>
</evidence>
<evidence type="ECO:0000313" key="2">
    <source>
        <dbReference type="EMBL" id="KAK6539994.1"/>
    </source>
</evidence>
<gene>
    <name evidence="2" type="ORF">TWF694_008827</name>
</gene>
<comment type="caution">
    <text evidence="2">The sequence shown here is derived from an EMBL/GenBank/DDBJ whole genome shotgun (WGS) entry which is preliminary data.</text>
</comment>
<name>A0AAV9XD20_9PEZI</name>
<dbReference type="AlphaFoldDB" id="A0AAV9XD20"/>